<dbReference type="HAMAP" id="MF_01685">
    <property type="entry name" value="FENR2"/>
    <property type="match status" value="1"/>
</dbReference>
<protein>
    <recommendedName>
        <fullName evidence="5">Ferredoxin--NADP reductase</fullName>
        <shortName evidence="5">FNR</shortName>
        <shortName evidence="5">Fd-NADP(+) reductase</shortName>
        <ecNumber evidence="5">1.18.1.2</ecNumber>
    </recommendedName>
</protein>
<dbReference type="InterPro" id="IPR036188">
    <property type="entry name" value="FAD/NAD-bd_sf"/>
</dbReference>
<dbReference type="GO" id="GO:0050660">
    <property type="term" value="F:flavin adenine dinucleotide binding"/>
    <property type="evidence" value="ECO:0007669"/>
    <property type="project" value="UniProtKB-UniRule"/>
</dbReference>
<evidence type="ECO:0000256" key="1">
    <source>
        <dbReference type="ARBA" id="ARBA00022630"/>
    </source>
</evidence>
<dbReference type="GO" id="GO:0050661">
    <property type="term" value="F:NADP binding"/>
    <property type="evidence" value="ECO:0007669"/>
    <property type="project" value="UniProtKB-UniRule"/>
</dbReference>
<organism evidence="7 8">
    <name type="scientific">Arsenicitalea aurantiaca</name>
    <dbReference type="NCBI Taxonomy" id="1783274"/>
    <lineage>
        <taxon>Bacteria</taxon>
        <taxon>Pseudomonadati</taxon>
        <taxon>Pseudomonadota</taxon>
        <taxon>Alphaproteobacteria</taxon>
        <taxon>Hyphomicrobiales</taxon>
        <taxon>Devosiaceae</taxon>
        <taxon>Arsenicitalea</taxon>
    </lineage>
</organism>
<dbReference type="GO" id="GO:0004324">
    <property type="term" value="F:ferredoxin-NADP+ reductase activity"/>
    <property type="evidence" value="ECO:0007669"/>
    <property type="project" value="UniProtKB-UniRule"/>
</dbReference>
<evidence type="ECO:0000256" key="4">
    <source>
        <dbReference type="ARBA" id="ARBA00023002"/>
    </source>
</evidence>
<comment type="subunit">
    <text evidence="5">Homodimer.</text>
</comment>
<dbReference type="PANTHER" id="PTHR48105">
    <property type="entry name" value="THIOREDOXIN REDUCTASE 1-RELATED-RELATED"/>
    <property type="match status" value="1"/>
</dbReference>
<keyword evidence="1 5" id="KW-0285">Flavoprotein</keyword>
<dbReference type="PRINTS" id="PR00469">
    <property type="entry name" value="PNDRDTASEII"/>
</dbReference>
<evidence type="ECO:0000256" key="5">
    <source>
        <dbReference type="HAMAP-Rule" id="MF_01685"/>
    </source>
</evidence>
<gene>
    <name evidence="7" type="ORF">EMQ25_08475</name>
</gene>
<dbReference type="InterPro" id="IPR050097">
    <property type="entry name" value="Ferredoxin-NADP_redctase_2"/>
</dbReference>
<dbReference type="Gene3D" id="3.50.50.60">
    <property type="entry name" value="FAD/NAD(P)-binding domain"/>
    <property type="match status" value="2"/>
</dbReference>
<feature type="binding site" evidence="5">
    <location>
        <position position="50"/>
    </location>
    <ligand>
        <name>FAD</name>
        <dbReference type="ChEBI" id="CHEBI:57692"/>
    </ligand>
</feature>
<keyword evidence="2 5" id="KW-0274">FAD</keyword>
<name>A0A433XGF4_9HYPH</name>
<dbReference type="RefSeq" id="WP_127188101.1">
    <property type="nucleotide sequence ID" value="NZ_RZNJ01000002.1"/>
</dbReference>
<dbReference type="Pfam" id="PF07992">
    <property type="entry name" value="Pyr_redox_2"/>
    <property type="match status" value="1"/>
</dbReference>
<evidence type="ECO:0000313" key="8">
    <source>
        <dbReference type="Proteomes" id="UP000281547"/>
    </source>
</evidence>
<reference evidence="7 8" key="1">
    <citation type="journal article" date="2016" name="Int. J. Syst. Evol. Microbiol.">
        <title>Arsenicitalea aurantiaca gen. nov., sp. nov., a new member of the family Hyphomicrobiaceae, isolated from high-arsenic sediment.</title>
        <authorList>
            <person name="Mu Y."/>
            <person name="Zhou L."/>
            <person name="Zeng X.C."/>
            <person name="Liu L."/>
            <person name="Pan Y."/>
            <person name="Chen X."/>
            <person name="Wang J."/>
            <person name="Li S."/>
            <person name="Li W.J."/>
            <person name="Wang Y."/>
        </authorList>
    </citation>
    <scope>NUCLEOTIDE SEQUENCE [LARGE SCALE GENOMIC DNA]</scope>
    <source>
        <strain evidence="7 8">42-50</strain>
    </source>
</reference>
<feature type="binding site" evidence="5">
    <location>
        <position position="289"/>
    </location>
    <ligand>
        <name>FAD</name>
        <dbReference type="ChEBI" id="CHEBI:57692"/>
    </ligand>
</feature>
<dbReference type="PRINTS" id="PR00368">
    <property type="entry name" value="FADPNR"/>
</dbReference>
<feature type="binding site" evidence="5">
    <location>
        <position position="45"/>
    </location>
    <ligand>
        <name>FAD</name>
        <dbReference type="ChEBI" id="CHEBI:57692"/>
    </ligand>
</feature>
<dbReference type="AlphaFoldDB" id="A0A433XGF4"/>
<comment type="similarity">
    <text evidence="5">Belongs to the ferredoxin--NADP reductase type 2 family.</text>
</comment>
<dbReference type="InterPro" id="IPR022890">
    <property type="entry name" value="Fd--NADP_Rdtase_type_2"/>
</dbReference>
<accession>A0A433XGF4</accession>
<dbReference type="OrthoDB" id="9806179at2"/>
<evidence type="ECO:0000313" key="7">
    <source>
        <dbReference type="EMBL" id="RUT33146.1"/>
    </source>
</evidence>
<dbReference type="InterPro" id="IPR023753">
    <property type="entry name" value="FAD/NAD-binding_dom"/>
</dbReference>
<proteinExistence type="inferred from homology"/>
<dbReference type="SUPFAM" id="SSF51905">
    <property type="entry name" value="FAD/NAD(P)-binding domain"/>
    <property type="match status" value="1"/>
</dbReference>
<sequence>MSGNEIVTDVVVIGAGPCGLFAVFELGLLDLKCHVIDILDRPGGQCAELYPEKPIYDIPGFPVITGQGLTDNLLAQIAPFSPEFHYSRMVNGLERLEDGSFRLETDAGEVFLAKVVVIAAGGGSFQPKRPPVADIEAYEGKSVFYSVRKMDDFRDQDIVIVGGGDSALDWTLNLQPIARSLTLVHRRDAFRAAPDSVNKMKALVADGKISLLIGQIAGLEGPDGNLERIHFATDAGDVSVPATRLMPFFGLTMKLGPVADWGLELNDNLIVVDTEKFETSVPGIFAIGDINTYPGKLKLILSGFHEAALMAQRAKKIISPDERVIFQYTTSSTKLQKKLGVA</sequence>
<feature type="domain" description="FAD/NAD(P)-binding" evidence="6">
    <location>
        <begin position="9"/>
        <end position="294"/>
    </location>
</feature>
<evidence type="ECO:0000259" key="6">
    <source>
        <dbReference type="Pfam" id="PF07992"/>
    </source>
</evidence>
<feature type="binding site" evidence="5">
    <location>
        <position position="330"/>
    </location>
    <ligand>
        <name>FAD</name>
        <dbReference type="ChEBI" id="CHEBI:57692"/>
    </ligand>
</feature>
<feature type="binding site" evidence="5">
    <location>
        <position position="18"/>
    </location>
    <ligand>
        <name>FAD</name>
        <dbReference type="ChEBI" id="CHEBI:57692"/>
    </ligand>
</feature>
<evidence type="ECO:0000256" key="2">
    <source>
        <dbReference type="ARBA" id="ARBA00022827"/>
    </source>
</evidence>
<feature type="binding site" evidence="5">
    <location>
        <position position="37"/>
    </location>
    <ligand>
        <name>FAD</name>
        <dbReference type="ChEBI" id="CHEBI:57692"/>
    </ligand>
</feature>
<feature type="binding site" evidence="5">
    <location>
        <position position="125"/>
    </location>
    <ligand>
        <name>FAD</name>
        <dbReference type="ChEBI" id="CHEBI:57692"/>
    </ligand>
</feature>
<evidence type="ECO:0000256" key="3">
    <source>
        <dbReference type="ARBA" id="ARBA00022857"/>
    </source>
</evidence>
<comment type="cofactor">
    <cofactor evidence="5">
        <name>FAD</name>
        <dbReference type="ChEBI" id="CHEBI:57692"/>
    </cofactor>
    <text evidence="5">Binds 1 FAD per subunit.</text>
</comment>
<dbReference type="Proteomes" id="UP000281547">
    <property type="component" value="Unassembled WGS sequence"/>
</dbReference>
<comment type="catalytic activity">
    <reaction evidence="5">
        <text>2 reduced [2Fe-2S]-[ferredoxin] + NADP(+) + H(+) = 2 oxidized [2Fe-2S]-[ferredoxin] + NADPH</text>
        <dbReference type="Rhea" id="RHEA:20125"/>
        <dbReference type="Rhea" id="RHEA-COMP:10000"/>
        <dbReference type="Rhea" id="RHEA-COMP:10001"/>
        <dbReference type="ChEBI" id="CHEBI:15378"/>
        <dbReference type="ChEBI" id="CHEBI:33737"/>
        <dbReference type="ChEBI" id="CHEBI:33738"/>
        <dbReference type="ChEBI" id="CHEBI:57783"/>
        <dbReference type="ChEBI" id="CHEBI:58349"/>
        <dbReference type="EC" id="1.18.1.2"/>
    </reaction>
</comment>
<dbReference type="EC" id="1.18.1.2" evidence="5"/>
<keyword evidence="8" id="KW-1185">Reference proteome</keyword>
<keyword evidence="3 5" id="KW-0521">NADP</keyword>
<feature type="binding site" evidence="5">
    <location>
        <position position="90"/>
    </location>
    <ligand>
        <name>FAD</name>
        <dbReference type="ChEBI" id="CHEBI:57692"/>
    </ligand>
</feature>
<comment type="caution">
    <text evidence="7">The sequence shown here is derived from an EMBL/GenBank/DDBJ whole genome shotgun (WGS) entry which is preliminary data.</text>
</comment>
<dbReference type="EMBL" id="RZNJ01000002">
    <property type="protein sequence ID" value="RUT33146.1"/>
    <property type="molecule type" value="Genomic_DNA"/>
</dbReference>
<keyword evidence="4 5" id="KW-0560">Oxidoreductase</keyword>